<reference evidence="1 2" key="1">
    <citation type="submission" date="2024-02" db="EMBL/GenBank/DDBJ databases">
        <title>Genome analysis and characterization of Microbaculum marinisediminis sp. nov., isolated from marine sediment.</title>
        <authorList>
            <person name="Du Z.-J."/>
            <person name="Ye Y.-Q."/>
            <person name="Zhang Z.-R."/>
            <person name="Yuan S.-M."/>
            <person name="Zhang X.-Y."/>
        </authorList>
    </citation>
    <scope>NUCLEOTIDE SEQUENCE [LARGE SCALE GENOMIC DNA]</scope>
    <source>
        <strain evidence="1 2">SDUM1044001</strain>
    </source>
</reference>
<comment type="caution">
    <text evidence="1">The sequence shown here is derived from an EMBL/GenBank/DDBJ whole genome shotgun (WGS) entry which is preliminary data.</text>
</comment>
<accession>A0AAW9RQR2</accession>
<keyword evidence="2" id="KW-1185">Reference proteome</keyword>
<dbReference type="Proteomes" id="UP001378188">
    <property type="component" value="Unassembled WGS sequence"/>
</dbReference>
<dbReference type="AlphaFoldDB" id="A0AAW9RQR2"/>
<gene>
    <name evidence="1" type="ORF">V3328_14400</name>
</gene>
<dbReference type="InterPro" id="IPR036696">
    <property type="entry name" value="YdfO-like_sf"/>
</dbReference>
<dbReference type="EMBL" id="JAZHOF010000005">
    <property type="protein sequence ID" value="MEJ8572678.1"/>
    <property type="molecule type" value="Genomic_DNA"/>
</dbReference>
<dbReference type="RefSeq" id="WP_340330370.1">
    <property type="nucleotide sequence ID" value="NZ_JAZHOF010000005.1"/>
</dbReference>
<organism evidence="1 2">
    <name type="scientific">Microbaculum marinum</name>
    <dbReference type="NCBI Taxonomy" id="1764581"/>
    <lineage>
        <taxon>Bacteria</taxon>
        <taxon>Pseudomonadati</taxon>
        <taxon>Pseudomonadota</taxon>
        <taxon>Alphaproteobacteria</taxon>
        <taxon>Hyphomicrobiales</taxon>
        <taxon>Tepidamorphaceae</taxon>
        <taxon>Microbaculum</taxon>
    </lineage>
</organism>
<dbReference type="SUPFAM" id="SSF160419">
    <property type="entry name" value="YdfO-like"/>
    <property type="match status" value="1"/>
</dbReference>
<evidence type="ECO:0000313" key="2">
    <source>
        <dbReference type="Proteomes" id="UP001378188"/>
    </source>
</evidence>
<proteinExistence type="predicted"/>
<protein>
    <submittedName>
        <fullName evidence="1">DUF1398 domain-containing protein</fullName>
    </submittedName>
</protein>
<evidence type="ECO:0000313" key="1">
    <source>
        <dbReference type="EMBL" id="MEJ8572678.1"/>
    </source>
</evidence>
<name>A0AAW9RQR2_9HYPH</name>
<sequence length="132" mass="13924">MNAQQDAIARACLSAAHDGSMSFPEAVGALIAAGFEGYAVDYRCGTTTYYLPNGDSLVLESGGHGGAVAERFDDDGVAACVREAQANAPGYTYPLFCEKVKASGCAGYLVSFSGRRVVYYGRTAETHVEFFP</sequence>